<accession>A0ABS1CQS5</accession>
<keyword evidence="8" id="KW-1185">Reference proteome</keyword>
<dbReference type="SUPFAM" id="SSF53448">
    <property type="entry name" value="Nucleotide-diphospho-sugar transferases"/>
    <property type="match status" value="1"/>
</dbReference>
<keyword evidence="2" id="KW-1003">Cell membrane</keyword>
<evidence type="ECO:0000256" key="5">
    <source>
        <dbReference type="ARBA" id="ARBA00023136"/>
    </source>
</evidence>
<name>A0ABS1CQS5_9GAMM</name>
<evidence type="ECO:0000313" key="8">
    <source>
        <dbReference type="Proteomes" id="UP000748752"/>
    </source>
</evidence>
<proteinExistence type="predicted"/>
<dbReference type="Gene3D" id="3.90.550.10">
    <property type="entry name" value="Spore Coat Polysaccharide Biosynthesis Protein SpsA, Chain A"/>
    <property type="match status" value="1"/>
</dbReference>
<evidence type="ECO:0000256" key="2">
    <source>
        <dbReference type="ARBA" id="ARBA00022475"/>
    </source>
</evidence>
<evidence type="ECO:0000256" key="1">
    <source>
        <dbReference type="ARBA" id="ARBA00004236"/>
    </source>
</evidence>
<dbReference type="GO" id="GO:0016740">
    <property type="term" value="F:transferase activity"/>
    <property type="evidence" value="ECO:0007669"/>
    <property type="project" value="UniProtKB-KW"/>
</dbReference>
<protein>
    <submittedName>
        <fullName evidence="7">Glycosyl transferase</fullName>
    </submittedName>
</protein>
<comment type="caution">
    <text evidence="7">The sequence shown here is derived from an EMBL/GenBank/DDBJ whole genome shotgun (WGS) entry which is preliminary data.</text>
</comment>
<dbReference type="CDD" id="cd02522">
    <property type="entry name" value="GT_2_like_a"/>
    <property type="match status" value="1"/>
</dbReference>
<dbReference type="InterPro" id="IPR029044">
    <property type="entry name" value="Nucleotide-diphossugar_trans"/>
</dbReference>
<evidence type="ECO:0000259" key="6">
    <source>
        <dbReference type="Pfam" id="PF00535"/>
    </source>
</evidence>
<sequence>MRLSIIIPVLNETDTIGTLLADLAPLRAAGAEVILADGGSNDGTPQRAAALVDRVLQAPKGRAVQMNAGAKAAAGDVFWFLHADTRVPAEAAAALQAACAAGARWGRFDVRLSGRHPLLRLVERGMNIRSRLTGIATGDQGIFVTRAAFEQVGGFPELALMEDITLSAALRHLAPPACLRLALVASSRRWEAQGVLRTILLMWRLRLGYALGADPVRLAHRYDRARSRYAGRRSAAGSGDAAGAR</sequence>
<organism evidence="7 8">
    <name type="scientific">Thiohalocapsa halophila</name>
    <dbReference type="NCBI Taxonomy" id="69359"/>
    <lineage>
        <taxon>Bacteria</taxon>
        <taxon>Pseudomonadati</taxon>
        <taxon>Pseudomonadota</taxon>
        <taxon>Gammaproteobacteria</taxon>
        <taxon>Chromatiales</taxon>
        <taxon>Chromatiaceae</taxon>
        <taxon>Thiohalocapsa</taxon>
    </lineage>
</organism>
<dbReference type="InterPro" id="IPR001173">
    <property type="entry name" value="Glyco_trans_2-like"/>
</dbReference>
<dbReference type="PANTHER" id="PTHR43646">
    <property type="entry name" value="GLYCOSYLTRANSFERASE"/>
    <property type="match status" value="1"/>
</dbReference>
<comment type="subcellular location">
    <subcellularLocation>
        <location evidence="1">Cell membrane</location>
    </subcellularLocation>
</comment>
<dbReference type="Pfam" id="PF00535">
    <property type="entry name" value="Glycos_transf_2"/>
    <property type="match status" value="1"/>
</dbReference>
<dbReference type="EMBL" id="NRRV01000130">
    <property type="protein sequence ID" value="MBK1633849.1"/>
    <property type="molecule type" value="Genomic_DNA"/>
</dbReference>
<dbReference type="NCBIfam" id="TIGR04283">
    <property type="entry name" value="glyco_like_mftF"/>
    <property type="match status" value="1"/>
</dbReference>
<dbReference type="Proteomes" id="UP000748752">
    <property type="component" value="Unassembled WGS sequence"/>
</dbReference>
<evidence type="ECO:0000256" key="3">
    <source>
        <dbReference type="ARBA" id="ARBA00022676"/>
    </source>
</evidence>
<evidence type="ECO:0000256" key="4">
    <source>
        <dbReference type="ARBA" id="ARBA00022679"/>
    </source>
</evidence>
<dbReference type="PANTHER" id="PTHR43646:SF2">
    <property type="entry name" value="GLYCOSYLTRANSFERASE 2-LIKE DOMAIN-CONTAINING PROTEIN"/>
    <property type="match status" value="1"/>
</dbReference>
<keyword evidence="4 7" id="KW-0808">Transferase</keyword>
<keyword evidence="3" id="KW-0328">Glycosyltransferase</keyword>
<feature type="domain" description="Glycosyltransferase 2-like" evidence="6">
    <location>
        <begin position="4"/>
        <end position="116"/>
    </location>
</feature>
<reference evidence="7 8" key="1">
    <citation type="journal article" date="2020" name="Microorganisms">
        <title>Osmotic Adaptation and Compatible Solute Biosynthesis of Phototrophic Bacteria as Revealed from Genome Analyses.</title>
        <authorList>
            <person name="Imhoff J.F."/>
            <person name="Rahn T."/>
            <person name="Kunzel S."/>
            <person name="Keller A."/>
            <person name="Neulinger S.C."/>
        </authorList>
    </citation>
    <scope>NUCLEOTIDE SEQUENCE [LARGE SCALE GENOMIC DNA]</scope>
    <source>
        <strain evidence="7 8">DSM 6210</strain>
    </source>
</reference>
<dbReference type="RefSeq" id="WP_200243316.1">
    <property type="nucleotide sequence ID" value="NZ_NRRV01000130.1"/>
</dbReference>
<gene>
    <name evidence="7" type="ORF">CKO31_24580</name>
</gene>
<dbReference type="InterPro" id="IPR026461">
    <property type="entry name" value="Trfase_2_rSAM/seldom_assoc"/>
</dbReference>
<keyword evidence="5" id="KW-0472">Membrane</keyword>
<evidence type="ECO:0000313" key="7">
    <source>
        <dbReference type="EMBL" id="MBK1633849.1"/>
    </source>
</evidence>